<dbReference type="PANTHER" id="PTHR35046:SF26">
    <property type="entry name" value="RNA-DIRECTED DNA POLYMERASE"/>
    <property type="match status" value="1"/>
</dbReference>
<dbReference type="Proteomes" id="UP000504607">
    <property type="component" value="Unplaced"/>
</dbReference>
<dbReference type="AlphaFoldDB" id="A0A6J0PCC4"/>
<keyword evidence="2" id="KW-1185">Reference proteome</keyword>
<evidence type="ECO:0000313" key="3">
    <source>
        <dbReference type="RefSeq" id="XP_019702571.1"/>
    </source>
</evidence>
<organism evidence="2 3">
    <name type="scientific">Elaeis guineensis var. tenera</name>
    <name type="common">Oil palm</name>
    <dbReference type="NCBI Taxonomy" id="51953"/>
    <lineage>
        <taxon>Eukaryota</taxon>
        <taxon>Viridiplantae</taxon>
        <taxon>Streptophyta</taxon>
        <taxon>Embryophyta</taxon>
        <taxon>Tracheophyta</taxon>
        <taxon>Spermatophyta</taxon>
        <taxon>Magnoliopsida</taxon>
        <taxon>Liliopsida</taxon>
        <taxon>Arecaceae</taxon>
        <taxon>Arecoideae</taxon>
        <taxon>Cocoseae</taxon>
        <taxon>Elaeidinae</taxon>
        <taxon>Elaeis</taxon>
    </lineage>
</organism>
<feature type="region of interest" description="Disordered" evidence="1">
    <location>
        <begin position="1"/>
        <end position="33"/>
    </location>
</feature>
<protein>
    <submittedName>
        <fullName evidence="3">Uncharacterized protein LOC109505085</fullName>
    </submittedName>
</protein>
<dbReference type="RefSeq" id="XP_019702571.1">
    <property type="nucleotide sequence ID" value="XM_019847012.1"/>
</dbReference>
<evidence type="ECO:0000313" key="2">
    <source>
        <dbReference type="Proteomes" id="UP000504607"/>
    </source>
</evidence>
<name>A0A6J0PCC4_ELAGV</name>
<gene>
    <name evidence="3" type="primary">LOC109505085</name>
</gene>
<accession>A0A6J0PCC4</accession>
<evidence type="ECO:0000256" key="1">
    <source>
        <dbReference type="SAM" id="MobiDB-lite"/>
    </source>
</evidence>
<sequence length="199" mass="23011">MGMTRRMLKAKKDAGEERNSQEEGGIEETSKQSEIPEGGRWKYYDKVWCDVVAMDACHLLFGRPWQYDCSVIHDGYWNTYTFWKDNQKITLVPMKEEDLSKPKAKTSINILTKHTCLKEAMEADYLLAMVEKGESAEHDIPPLVHPILQKFAYVFSKDLPIGLPLERDIQHHIDHIPGASLSNKPTYYMSPTEHEDLQR</sequence>
<dbReference type="OrthoDB" id="785384at2759"/>
<dbReference type="PANTHER" id="PTHR35046">
    <property type="entry name" value="ZINC KNUCKLE (CCHC-TYPE) FAMILY PROTEIN"/>
    <property type="match status" value="1"/>
</dbReference>
<proteinExistence type="predicted"/>
<dbReference type="InParanoid" id="A0A6J0PCC4"/>
<feature type="compositionally biased region" description="Basic and acidic residues" evidence="1">
    <location>
        <begin position="10"/>
        <end position="21"/>
    </location>
</feature>
<reference evidence="3" key="1">
    <citation type="submission" date="2025-08" db="UniProtKB">
        <authorList>
            <consortium name="RefSeq"/>
        </authorList>
    </citation>
    <scope>IDENTIFICATION</scope>
</reference>